<comment type="caution">
    <text evidence="3">The sequence shown here is derived from an EMBL/GenBank/DDBJ whole genome shotgun (WGS) entry which is preliminary data.</text>
</comment>
<keyword evidence="2" id="KW-0732">Signal</keyword>
<dbReference type="Proteomes" id="UP000179005">
    <property type="component" value="Unassembled WGS sequence"/>
</dbReference>
<evidence type="ECO:0000313" key="3">
    <source>
        <dbReference type="EMBL" id="OGC56093.1"/>
    </source>
</evidence>
<name>A0A1F4VH64_UNCKA</name>
<dbReference type="CDD" id="cd15482">
    <property type="entry name" value="Sialidase_non-viral"/>
    <property type="match status" value="1"/>
</dbReference>
<feature type="signal peptide" evidence="2">
    <location>
        <begin position="1"/>
        <end position="22"/>
    </location>
</feature>
<dbReference type="Gene3D" id="2.120.10.10">
    <property type="match status" value="1"/>
</dbReference>
<proteinExistence type="predicted"/>
<evidence type="ECO:0000256" key="1">
    <source>
        <dbReference type="SAM" id="Phobius"/>
    </source>
</evidence>
<feature type="chain" id="PRO_5009515001" description="Sialidase domain-containing protein" evidence="2">
    <location>
        <begin position="23"/>
        <end position="760"/>
    </location>
</feature>
<evidence type="ECO:0000256" key="2">
    <source>
        <dbReference type="SAM" id="SignalP"/>
    </source>
</evidence>
<protein>
    <recommendedName>
        <fullName evidence="5">Sialidase domain-containing protein</fullName>
    </recommendedName>
</protein>
<feature type="transmembrane region" description="Helical" evidence="1">
    <location>
        <begin position="728"/>
        <end position="753"/>
    </location>
</feature>
<keyword evidence="1" id="KW-0812">Transmembrane</keyword>
<keyword evidence="1" id="KW-0472">Membrane</keyword>
<dbReference type="STRING" id="1802619.A2797_01845"/>
<evidence type="ECO:0000313" key="4">
    <source>
        <dbReference type="Proteomes" id="UP000179005"/>
    </source>
</evidence>
<accession>A0A1F4VH64</accession>
<dbReference type="InterPro" id="IPR036278">
    <property type="entry name" value="Sialidase_sf"/>
</dbReference>
<dbReference type="SUPFAM" id="SSF50939">
    <property type="entry name" value="Sialidases"/>
    <property type="match status" value="1"/>
</dbReference>
<dbReference type="AlphaFoldDB" id="A0A1F4VH64"/>
<sequence>MRKVAALLLILVSATSVSPAFADTPEGADPAFSPLSDSTTHRRALMLYELEQRASAGDTDALNTLTSMGNKIKEMFPNGSLVRDAWSNALQVAVDDWRNRRGLNESGLPRDNSAQLPAAAGGGLVPYRNPAPAFSRNILVTRDEGTPVQNEPYLCVDPEDSKHLIVVSHNYGYNAAPAEVSFDGGETWTTARHVPISEQAIFSGDPVVSCARGEKAYYNFMSLGQTDYMLLNQAVSILRSDIAVSASWDGGMAWQQPSVVDTNHLGLEEYPLELPDGSVIDVPVIAASFLDKPWMSLGPNPDDPEKDMLYVSYTKFVDYFYVTQPIPGIYLLIFLQATSEIVIRSSADGGKTWQDTAAMQPVPAISDVIGTINAGVAEITWRTIQGSQLAVADDGTVYAAWYDSLADGYSMGKARYYVVESSDTGKTWSEPTVAAEVLETQRNSRSAPFRAPGNPAMAAGRNGEVYLAFPARTPSKPEDDSDVYFVRGEGSNGRLAFNEPVLINQDDTNNVQFFPAITVSPDGAIHMMWGDARDDPAGLKYNIYYSKSDNRGDTWGFDVRGIHEPDTRVTDFPSNPNKGFPGGRFIGDYFGIAATDSEVYMVWTDTRLGEYGPFNSKIGFSRRRAMQSPSAVLNPSSGPAGKSIAVQAYGFQPDMSVFVQVGSDIAFCGRTSDSGTVECNAVMPFMAPEQSQQVILFDESGNVATTSYFVEGDKSTADSTQDNALANFAVGIGIGAVLGLALSAFMILVFFVFRRRTSTS</sequence>
<reference evidence="3 4" key="1">
    <citation type="journal article" date="2016" name="Nat. Commun.">
        <title>Thousands of microbial genomes shed light on interconnected biogeochemical processes in an aquifer system.</title>
        <authorList>
            <person name="Anantharaman K."/>
            <person name="Brown C.T."/>
            <person name="Hug L.A."/>
            <person name="Sharon I."/>
            <person name="Castelle C.J."/>
            <person name="Probst A.J."/>
            <person name="Thomas B.C."/>
            <person name="Singh A."/>
            <person name="Wilkins M.J."/>
            <person name="Karaoz U."/>
            <person name="Brodie E.L."/>
            <person name="Williams K.H."/>
            <person name="Hubbard S.S."/>
            <person name="Banfield J.F."/>
        </authorList>
    </citation>
    <scope>NUCLEOTIDE SEQUENCE [LARGE SCALE GENOMIC DNA]</scope>
</reference>
<organism evidence="3 4">
    <name type="scientific">candidate division WWE3 bacterium RIFCSPHIGHO2_01_FULL_48_15</name>
    <dbReference type="NCBI Taxonomy" id="1802619"/>
    <lineage>
        <taxon>Bacteria</taxon>
        <taxon>Katanobacteria</taxon>
    </lineage>
</organism>
<evidence type="ECO:0008006" key="5">
    <source>
        <dbReference type="Google" id="ProtNLM"/>
    </source>
</evidence>
<keyword evidence="1" id="KW-1133">Transmembrane helix</keyword>
<gene>
    <name evidence="3" type="ORF">A2797_01845</name>
</gene>
<dbReference type="EMBL" id="MEVC01000003">
    <property type="protein sequence ID" value="OGC56093.1"/>
    <property type="molecule type" value="Genomic_DNA"/>
</dbReference>